<evidence type="ECO:0000313" key="2">
    <source>
        <dbReference type="Proteomes" id="UP000671913"/>
    </source>
</evidence>
<evidence type="ECO:0000313" key="1">
    <source>
        <dbReference type="EMBL" id="QSZ27435.1"/>
    </source>
</evidence>
<dbReference type="AlphaFoldDB" id="A0A975AVX5"/>
<accession>A0A975AVX5</accession>
<protein>
    <submittedName>
        <fullName evidence="1">Uncharacterized protein</fullName>
    </submittedName>
</protein>
<dbReference type="Proteomes" id="UP000671913">
    <property type="component" value="Chromosome"/>
</dbReference>
<name>A0A975AVX5_9THEO</name>
<dbReference type="EMBL" id="CP060096">
    <property type="protein sequence ID" value="QSZ27435.1"/>
    <property type="molecule type" value="Genomic_DNA"/>
</dbReference>
<organism evidence="1 2">
    <name type="scientific">Aceticella autotrophica</name>
    <dbReference type="NCBI Taxonomy" id="2755338"/>
    <lineage>
        <taxon>Bacteria</taxon>
        <taxon>Bacillati</taxon>
        <taxon>Bacillota</taxon>
        <taxon>Clostridia</taxon>
        <taxon>Thermoanaerobacterales</taxon>
        <taxon>Thermoanaerobacteraceae</taxon>
        <taxon>Aceticella</taxon>
    </lineage>
</organism>
<dbReference type="RefSeq" id="WP_284680129.1">
    <property type="nucleotide sequence ID" value="NZ_CP060096.1"/>
</dbReference>
<dbReference type="KEGG" id="aaut:ACETAC_00410"/>
<gene>
    <name evidence="1" type="ORF">ACETAC_00410</name>
</gene>
<reference evidence="1" key="1">
    <citation type="submission" date="2020-08" db="EMBL/GenBank/DDBJ databases">
        <title>Genomic insights into the carbon and energy metabolism of the first obligate autotrophic acetogenic bacterium Aceticella autotrophica gen. nov., sp. nov.</title>
        <authorList>
            <person name="Toshchakov S.V."/>
            <person name="Elcheninov A.G."/>
            <person name="Kublanov I.V."/>
            <person name="Frolov E.N."/>
            <person name="Lebedinsky A.V."/>
        </authorList>
    </citation>
    <scope>NUCLEOTIDE SEQUENCE</scope>
    <source>
        <strain evidence="1">3443-3Ac</strain>
    </source>
</reference>
<sequence length="340" mass="39589">MPLKRNIYRRTYVMFQEEEKGCAFDEDKELSGYLKIETRGNKGRITASFQNLNPEFTYNIKAFKDYDIPAVVDFGAIRIDSKGRGGAEWTFDADNIQNTGTKLEELSVMFVEADIGKEKIIPLSSILDKRRFNWKTLYKKLQIKNDNNINEPKELSFEEVEEFKDSKDEVEENNFNEETETQFIVTDKIPDESTKVENTVKKSKGFEIGDEGGNNGYIKYLREYVNNIINYLDEVHPFEKDFKGYRWWRVNTSYRDGNYDHYLVGFANDDRGKLKYIIYGMPGFFTLSDQPFNGMTGFVYWKPIKENMRGSHDEGYWLLHIDAKTGQIAVPNGPTPPPMI</sequence>
<proteinExistence type="predicted"/>
<keyword evidence="2" id="KW-1185">Reference proteome</keyword>